<comment type="caution">
    <text evidence="2">The sequence shown here is derived from an EMBL/GenBank/DDBJ whole genome shotgun (WGS) entry which is preliminary data.</text>
</comment>
<dbReference type="InterPro" id="IPR001173">
    <property type="entry name" value="Glyco_trans_2-like"/>
</dbReference>
<dbReference type="EC" id="2.4.-.-" evidence="2"/>
<reference evidence="2 3" key="1">
    <citation type="journal article" date="2023" name="Int. J. Syst. Evol. Microbiol.">
        <title>Winogradskyella bathintestinalis sp. nov., isolated from the intestine of the deep-sea loosejaw dragonfish, Malacosteus niger.</title>
        <authorList>
            <person name="Uniacke-Lowe S."/>
            <person name="Johnson C.N."/>
            <person name="Stanton C."/>
            <person name="Hill C."/>
            <person name="Ross P."/>
        </authorList>
    </citation>
    <scope>NUCLEOTIDE SEQUENCE [LARGE SCALE GENOMIC DNA]</scope>
    <source>
        <strain evidence="2 3">APC 3343</strain>
    </source>
</reference>
<name>A0ABT7ZQF0_9FLAO</name>
<keyword evidence="2" id="KW-0808">Transferase</keyword>
<dbReference type="Pfam" id="PF00535">
    <property type="entry name" value="Glycos_transf_2"/>
    <property type="match status" value="1"/>
</dbReference>
<sequence length="161" mass="18447">MRIGIIIIFYNNATQKDKNFFIAQIKDFESIELCLVDNNSKDDTLNVLQEIKEESGSRVSVIEIKKKTTENAAKRAGARYMFNQFNLRHTGFINVNEIHQKGEVLNSLVRSVYDNKEAIIDENLKTIAKQDVKQTLFKSVFSVVDYLKIINSNLNCLNPSL</sequence>
<dbReference type="InterPro" id="IPR029044">
    <property type="entry name" value="Nucleotide-diphossugar_trans"/>
</dbReference>
<evidence type="ECO:0000313" key="2">
    <source>
        <dbReference type="EMBL" id="MDN3491238.1"/>
    </source>
</evidence>
<feature type="domain" description="Glycosyltransferase 2-like" evidence="1">
    <location>
        <begin position="5"/>
        <end position="114"/>
    </location>
</feature>
<dbReference type="Gene3D" id="3.90.550.10">
    <property type="entry name" value="Spore Coat Polysaccharide Biosynthesis Protein SpsA, Chain A"/>
    <property type="match status" value="1"/>
</dbReference>
<gene>
    <name evidence="2" type="ORF">QMA06_00795</name>
</gene>
<proteinExistence type="predicted"/>
<accession>A0ABT7ZQF0</accession>
<dbReference type="Proteomes" id="UP001231197">
    <property type="component" value="Unassembled WGS sequence"/>
</dbReference>
<keyword evidence="3" id="KW-1185">Reference proteome</keyword>
<evidence type="ECO:0000259" key="1">
    <source>
        <dbReference type="Pfam" id="PF00535"/>
    </source>
</evidence>
<protein>
    <submittedName>
        <fullName evidence="2">Glycosyltransferase family A protein</fullName>
        <ecNumber evidence="2">2.4.-.-</ecNumber>
    </submittedName>
</protein>
<dbReference type="CDD" id="cd00761">
    <property type="entry name" value="Glyco_tranf_GTA_type"/>
    <property type="match status" value="1"/>
</dbReference>
<dbReference type="RefSeq" id="WP_290204980.1">
    <property type="nucleotide sequence ID" value="NZ_JASDDK010000001.1"/>
</dbReference>
<organism evidence="2 3">
    <name type="scientific">Winogradskyella bathintestinalis</name>
    <dbReference type="NCBI Taxonomy" id="3035208"/>
    <lineage>
        <taxon>Bacteria</taxon>
        <taxon>Pseudomonadati</taxon>
        <taxon>Bacteroidota</taxon>
        <taxon>Flavobacteriia</taxon>
        <taxon>Flavobacteriales</taxon>
        <taxon>Flavobacteriaceae</taxon>
        <taxon>Winogradskyella</taxon>
    </lineage>
</organism>
<dbReference type="SUPFAM" id="SSF53448">
    <property type="entry name" value="Nucleotide-diphospho-sugar transferases"/>
    <property type="match status" value="1"/>
</dbReference>
<dbReference type="GO" id="GO:0016757">
    <property type="term" value="F:glycosyltransferase activity"/>
    <property type="evidence" value="ECO:0007669"/>
    <property type="project" value="UniProtKB-KW"/>
</dbReference>
<dbReference type="EMBL" id="JASDDK010000001">
    <property type="protein sequence ID" value="MDN3491238.1"/>
    <property type="molecule type" value="Genomic_DNA"/>
</dbReference>
<evidence type="ECO:0000313" key="3">
    <source>
        <dbReference type="Proteomes" id="UP001231197"/>
    </source>
</evidence>
<keyword evidence="2" id="KW-0328">Glycosyltransferase</keyword>